<dbReference type="EMBL" id="MRZV01000721">
    <property type="protein sequence ID" value="PIK45288.1"/>
    <property type="molecule type" value="Genomic_DNA"/>
</dbReference>
<sequence length="279" mass="31125">MVCRYNDDFFAKRHVKFAFCFPAGLLSGSSDARYKSCPRGSGRGVVEGVPSTRKHPMVCRYNDDSLPKKACQIRILFSRWAYFWVSDARYEELAPGKRRRGGRGCPLYSKTPHGRPLQRRFLCQKGMSNSHFVFLLGLLSGSSDARYKELPPGKRKRGGRVCPPLLENTPWYAVTTTISLPKGMSTSHFVFPLGLLSGSSDAGYEELPPGRRKRGGRGCPLYSKTPHGMPLQHICLPKWPVKFVFVFPRWAYFLGPLTPATKSCPGGSGRGVVEGVLLY</sequence>
<protein>
    <submittedName>
        <fullName evidence="1">Uncharacterized protein</fullName>
    </submittedName>
</protein>
<reference evidence="1 2" key="1">
    <citation type="journal article" date="2017" name="PLoS Biol.">
        <title>The sea cucumber genome provides insights into morphological evolution and visceral regeneration.</title>
        <authorList>
            <person name="Zhang X."/>
            <person name="Sun L."/>
            <person name="Yuan J."/>
            <person name="Sun Y."/>
            <person name="Gao Y."/>
            <person name="Zhang L."/>
            <person name="Li S."/>
            <person name="Dai H."/>
            <person name="Hamel J.F."/>
            <person name="Liu C."/>
            <person name="Yu Y."/>
            <person name="Liu S."/>
            <person name="Lin W."/>
            <person name="Guo K."/>
            <person name="Jin S."/>
            <person name="Xu P."/>
            <person name="Storey K.B."/>
            <person name="Huan P."/>
            <person name="Zhang T."/>
            <person name="Zhou Y."/>
            <person name="Zhang J."/>
            <person name="Lin C."/>
            <person name="Li X."/>
            <person name="Xing L."/>
            <person name="Huo D."/>
            <person name="Sun M."/>
            <person name="Wang L."/>
            <person name="Mercier A."/>
            <person name="Li F."/>
            <person name="Yang H."/>
            <person name="Xiang J."/>
        </authorList>
    </citation>
    <scope>NUCLEOTIDE SEQUENCE [LARGE SCALE GENOMIC DNA]</scope>
    <source>
        <strain evidence="1">Shaxun</strain>
        <tissue evidence="1">Muscle</tissue>
    </source>
</reference>
<keyword evidence="2" id="KW-1185">Reference proteome</keyword>
<accession>A0A2G8KBA0</accession>
<evidence type="ECO:0000313" key="1">
    <source>
        <dbReference type="EMBL" id="PIK45288.1"/>
    </source>
</evidence>
<name>A0A2G8KBA0_STIJA</name>
<comment type="caution">
    <text evidence="1">The sequence shown here is derived from an EMBL/GenBank/DDBJ whole genome shotgun (WGS) entry which is preliminary data.</text>
</comment>
<evidence type="ECO:0000313" key="2">
    <source>
        <dbReference type="Proteomes" id="UP000230750"/>
    </source>
</evidence>
<dbReference type="AlphaFoldDB" id="A0A2G8KBA0"/>
<dbReference type="Proteomes" id="UP000230750">
    <property type="component" value="Unassembled WGS sequence"/>
</dbReference>
<proteinExistence type="predicted"/>
<organism evidence="1 2">
    <name type="scientific">Stichopus japonicus</name>
    <name type="common">Sea cucumber</name>
    <dbReference type="NCBI Taxonomy" id="307972"/>
    <lineage>
        <taxon>Eukaryota</taxon>
        <taxon>Metazoa</taxon>
        <taxon>Echinodermata</taxon>
        <taxon>Eleutherozoa</taxon>
        <taxon>Echinozoa</taxon>
        <taxon>Holothuroidea</taxon>
        <taxon>Aspidochirotacea</taxon>
        <taxon>Aspidochirotida</taxon>
        <taxon>Stichopodidae</taxon>
        <taxon>Apostichopus</taxon>
    </lineage>
</organism>
<gene>
    <name evidence="1" type="ORF">BSL78_17859</name>
</gene>